<evidence type="ECO:0000256" key="2">
    <source>
        <dbReference type="ARBA" id="ARBA00022692"/>
    </source>
</evidence>
<evidence type="ECO:0000256" key="1">
    <source>
        <dbReference type="ARBA" id="ARBA00004167"/>
    </source>
</evidence>
<dbReference type="KEGG" id="ccan:109694678"/>
<proteinExistence type="inferred from homology"/>
<reference evidence="7" key="1">
    <citation type="submission" date="2025-08" db="UniProtKB">
        <authorList>
            <consortium name="RefSeq"/>
        </authorList>
    </citation>
    <scope>IDENTIFICATION</scope>
    <source>
        <tissue evidence="7">Leukocyte</tissue>
    </source>
</reference>
<evidence type="ECO:0000313" key="7">
    <source>
        <dbReference type="RefSeq" id="XP_020032373.1"/>
    </source>
</evidence>
<evidence type="ECO:0000256" key="5">
    <source>
        <dbReference type="ARBA" id="ARBA00035009"/>
    </source>
</evidence>
<dbReference type="GO" id="GO:0016020">
    <property type="term" value="C:membrane"/>
    <property type="evidence" value="ECO:0007669"/>
    <property type="project" value="UniProtKB-SubCell"/>
</dbReference>
<keyword evidence="6" id="KW-1185">Reference proteome</keyword>
<evidence type="ECO:0000313" key="6">
    <source>
        <dbReference type="Proteomes" id="UP001732720"/>
    </source>
</evidence>
<dbReference type="PANTHER" id="PTHR21859">
    <property type="entry name" value="ACROSOME-SPECIFIC PROTEIN"/>
    <property type="match status" value="1"/>
</dbReference>
<name>A0A8B7VL57_CASCN</name>
<dbReference type="GeneID" id="109694678"/>
<keyword evidence="3" id="KW-1133">Transmembrane helix</keyword>
<dbReference type="Pfam" id="PF14650">
    <property type="entry name" value="FAM75"/>
    <property type="match status" value="2"/>
</dbReference>
<protein>
    <submittedName>
        <fullName evidence="7">Protein FAM205A</fullName>
    </submittedName>
</protein>
<dbReference type="RefSeq" id="XP_020032373.1">
    <property type="nucleotide sequence ID" value="XM_020176784.1"/>
</dbReference>
<evidence type="ECO:0000256" key="4">
    <source>
        <dbReference type="ARBA" id="ARBA00023136"/>
    </source>
</evidence>
<dbReference type="OrthoDB" id="9449847at2759"/>
<comment type="similarity">
    <text evidence="5">Belongs to the SPATA31 family.</text>
</comment>
<dbReference type="Pfam" id="PF15371">
    <property type="entry name" value="DUF4599"/>
    <property type="match status" value="1"/>
</dbReference>
<dbReference type="CTD" id="259308"/>
<sequence>MLSASCVLWDAEYSLYFYVFIFIIVLIIWQVKRSYYGLSLEPKRSCCWRHRKVRQRARDAASRARRLFQEEAEKPWKLLSVMKSQAWLPQEERVRQLLCADPCCQICSAMALEIQQLLDSGESNQVSSTLLEPSQGSSCLEMLSSVSLEQNLELRSRCYRDISLASIIPTQTQVTEHLDHSPNAVSIQEYWTDHLQTGQEFQLPDTPMDPVTMTSSRLEETMVLVNEQEMMQNNLNSVQRNQNHLSLNSQVSFLSQNPENTNFVQPIALHMVPTAHLPFLSPEVHRHLELHVKKWTHFQRWGLPRRVEDSLREFMPYPPMYCQPENNQPVSFILNNTSHVCVHTLGTIPHQAWCSYMAGQPTQTFWVSEWSITDPEQRHHCQQIPNTMAIHLNSPALKILNSLCPLPGEQANDPGSNLQQEYQQLFCGLPSLHSESLVATLLGSQGPSENTSKPPLKDGLCKELAFLPLLRQPCNDSVPPNSPSFPSGETPSEHQGAQITVPLLTLAECEALEWHLLQRQLQLQWGLPAIFQRSRHAQIPIHCDPGNKAQSPKTDKTSWPGKPFSVLTRELFFFLEHARRLLEFHLQKHLIHLRWGLPQKIQQSFQLLLSSPDQQPLSWSSTALPSMSIAEPGALEANGDGYLSSPMVTQVSIPMPHLFVQVQAMLQSHIDTKCEQILQGKIPDRVYSSWEWRIPGGLAVAPPSCIPQGQHLELQAANDPGPHHKVLPCVPMALEQQHLASAGDVIEHHKLPQALSKEIIEKLETTLQHKYLVFLSGLPALYCVALSRAMSPATTSQSVMTDKVPESIEIPQQTLTQMSSLEDPCKRLEPCSQDDNETCEDTTEKFQHEVQVEEMTEMAPPESQTCPGSPYSLKTYIMAKLNFHLRKKVLEIQLGIPEWAKESQDPTAAAAENKSTQTLENLNNQGRTVLQELPIPPDPPPAPDSEWLNPKEKLAIELKAVQHNQKQPSSKTVPLDDHWASKISPPSGDMSETQVLCVQIQASMKNSSLEEPWGPEPKSPGKNKVTTHGPILTEKREDPGKPKAAGDLGGGDAGLGLSSTSENRQHAEDQRPEVMFLSKTPQDSWRWRHRFHPTDSCQHSSQHGRQPQLPEPPAGVPRRKETDRDRQDSQTKLKGILSSERSPKHTQSVVRWASHGQPVLRQPIQGKPLQGQTLQGQVLQGQVMPALAPKRPSLPESGLRNKMKSFLSRINPEMKGKGQVESMPSTAGKEAKPRKETAEKSVAPVKSPMKRTKPEKPIGHPKVRSAPSEKPAGSHSPDNKFGLRSRQGSAPVQVHPSHCPRHCPRMALPPNQGTQPISQPSPPKHHPAQGLHSGQ</sequence>
<accession>A0A8B7VL57</accession>
<comment type="subcellular location">
    <subcellularLocation>
        <location evidence="1">Membrane</location>
        <topology evidence="1">Single-pass membrane protein</topology>
    </subcellularLocation>
</comment>
<gene>
    <name evidence="7" type="primary">Fam205a</name>
</gene>
<evidence type="ECO:0000256" key="3">
    <source>
        <dbReference type="ARBA" id="ARBA00022989"/>
    </source>
</evidence>
<dbReference type="InterPro" id="IPR027970">
    <property type="entry name" value="SPATA31-like"/>
</dbReference>
<dbReference type="PANTHER" id="PTHR21859:SF15">
    <property type="entry name" value="PROTEIN SPATA31F1-RELATED"/>
    <property type="match status" value="1"/>
</dbReference>
<dbReference type="Proteomes" id="UP001732720">
    <property type="component" value="Chromosome 13"/>
</dbReference>
<organism evidence="7">
    <name type="scientific">Castor canadensis</name>
    <name type="common">American beaver</name>
    <dbReference type="NCBI Taxonomy" id="51338"/>
    <lineage>
        <taxon>Eukaryota</taxon>
        <taxon>Metazoa</taxon>
        <taxon>Chordata</taxon>
        <taxon>Craniata</taxon>
        <taxon>Vertebrata</taxon>
        <taxon>Euteleostomi</taxon>
        <taxon>Mammalia</taxon>
        <taxon>Eutheria</taxon>
        <taxon>Euarchontoglires</taxon>
        <taxon>Glires</taxon>
        <taxon>Rodentia</taxon>
        <taxon>Castorimorpha</taxon>
        <taxon>Castoridae</taxon>
        <taxon>Castor</taxon>
    </lineage>
</organism>
<keyword evidence="2" id="KW-0812">Transmembrane</keyword>
<dbReference type="InterPro" id="IPR039509">
    <property type="entry name" value="SPATA31"/>
</dbReference>
<keyword evidence="4" id="KW-0472">Membrane</keyword>